<evidence type="ECO:0000256" key="11">
    <source>
        <dbReference type="ARBA" id="ARBA00082544"/>
    </source>
</evidence>
<evidence type="ECO:0000256" key="10">
    <source>
        <dbReference type="ARBA" id="ARBA00068717"/>
    </source>
</evidence>
<dbReference type="GO" id="GO:0016020">
    <property type="term" value="C:membrane"/>
    <property type="evidence" value="ECO:0007669"/>
    <property type="project" value="UniProtKB-SubCell"/>
</dbReference>
<comment type="similarity">
    <text evidence="2 12">Belongs to the short-chain dehydrogenases/reductases (SDR) family.</text>
</comment>
<evidence type="ECO:0000256" key="8">
    <source>
        <dbReference type="ARBA" id="ARBA00023136"/>
    </source>
</evidence>
<evidence type="ECO:0000256" key="2">
    <source>
        <dbReference type="ARBA" id="ARBA00006484"/>
    </source>
</evidence>
<evidence type="ECO:0000256" key="13">
    <source>
        <dbReference type="SAM" id="Phobius"/>
    </source>
</evidence>
<dbReference type="PRINTS" id="PR00081">
    <property type="entry name" value="GDHRDH"/>
</dbReference>
<keyword evidence="8 13" id="KW-0472">Membrane</keyword>
<dbReference type="PROSITE" id="PS00061">
    <property type="entry name" value="ADH_SHORT"/>
    <property type="match status" value="1"/>
</dbReference>
<keyword evidence="4" id="KW-0521">NADP</keyword>
<comment type="caution">
    <text evidence="14">The sequence shown here is derived from an EMBL/GenBank/DDBJ whole genome shotgun (WGS) entry which is preliminary data.</text>
</comment>
<dbReference type="FunFam" id="3.40.50.720:FF:000131">
    <property type="entry name" value="Short-chain dehydrogenase/reductase 3"/>
    <property type="match status" value="1"/>
</dbReference>
<dbReference type="EMBL" id="JBDJPC010000009">
    <property type="protein sequence ID" value="KAL1491512.1"/>
    <property type="molecule type" value="Genomic_DNA"/>
</dbReference>
<keyword evidence="3 13" id="KW-0812">Transmembrane</keyword>
<evidence type="ECO:0000256" key="3">
    <source>
        <dbReference type="ARBA" id="ARBA00022692"/>
    </source>
</evidence>
<feature type="transmembrane region" description="Helical" evidence="13">
    <location>
        <begin position="14"/>
        <end position="38"/>
    </location>
</feature>
<keyword evidence="6" id="KW-0560">Oxidoreductase</keyword>
<protein>
    <recommendedName>
        <fullName evidence="10">Short-chain dehydrogenase/reductase 3</fullName>
    </recommendedName>
    <alternativeName>
        <fullName evidence="11">Retinal short-chain dehydrogenase/reductase 1</fullName>
    </alternativeName>
</protein>
<dbReference type="Pfam" id="PF00106">
    <property type="entry name" value="adh_short"/>
    <property type="match status" value="1"/>
</dbReference>
<dbReference type="Proteomes" id="UP001566132">
    <property type="component" value="Unassembled WGS sequence"/>
</dbReference>
<keyword evidence="7" id="KW-0443">Lipid metabolism</keyword>
<evidence type="ECO:0000256" key="4">
    <source>
        <dbReference type="ARBA" id="ARBA00022857"/>
    </source>
</evidence>
<proteinExistence type="inferred from homology"/>
<evidence type="ECO:0000313" key="15">
    <source>
        <dbReference type="Proteomes" id="UP001566132"/>
    </source>
</evidence>
<evidence type="ECO:0000313" key="14">
    <source>
        <dbReference type="EMBL" id="KAL1491512.1"/>
    </source>
</evidence>
<keyword evidence="15" id="KW-1185">Reference proteome</keyword>
<organism evidence="14 15">
    <name type="scientific">Hypothenemus hampei</name>
    <name type="common">Coffee berry borer</name>
    <dbReference type="NCBI Taxonomy" id="57062"/>
    <lineage>
        <taxon>Eukaryota</taxon>
        <taxon>Metazoa</taxon>
        <taxon>Ecdysozoa</taxon>
        <taxon>Arthropoda</taxon>
        <taxon>Hexapoda</taxon>
        <taxon>Insecta</taxon>
        <taxon>Pterygota</taxon>
        <taxon>Neoptera</taxon>
        <taxon>Endopterygota</taxon>
        <taxon>Coleoptera</taxon>
        <taxon>Polyphaga</taxon>
        <taxon>Cucujiformia</taxon>
        <taxon>Curculionidae</taxon>
        <taxon>Scolytinae</taxon>
        <taxon>Hypothenemus</taxon>
    </lineage>
</organism>
<evidence type="ECO:0000256" key="6">
    <source>
        <dbReference type="ARBA" id="ARBA00023002"/>
    </source>
</evidence>
<dbReference type="CDD" id="cd05339">
    <property type="entry name" value="17beta-HSDXI-like_SDR_c"/>
    <property type="match status" value="1"/>
</dbReference>
<comment type="function">
    <text evidence="9">Catalyzes the reduction of all-trans-retinal to all-trans-retinol in the presence of NADPH.</text>
</comment>
<keyword evidence="5 13" id="KW-1133">Transmembrane helix</keyword>
<dbReference type="PRINTS" id="PR00080">
    <property type="entry name" value="SDRFAMILY"/>
</dbReference>
<dbReference type="InterPro" id="IPR020904">
    <property type="entry name" value="Sc_DH/Rdtase_CS"/>
</dbReference>
<evidence type="ECO:0000256" key="9">
    <source>
        <dbReference type="ARBA" id="ARBA00059620"/>
    </source>
</evidence>
<dbReference type="AlphaFoldDB" id="A0ABD1EA55"/>
<dbReference type="PANTHER" id="PTHR24322">
    <property type="entry name" value="PKSB"/>
    <property type="match status" value="1"/>
</dbReference>
<evidence type="ECO:0000256" key="5">
    <source>
        <dbReference type="ARBA" id="ARBA00022989"/>
    </source>
</evidence>
<accession>A0ABD1EA55</accession>
<comment type="subcellular location">
    <subcellularLocation>
        <location evidence="1">Membrane</location>
        <topology evidence="1">Multi-pass membrane protein</topology>
    </subcellularLocation>
</comment>
<dbReference type="InterPro" id="IPR036291">
    <property type="entry name" value="NAD(P)-bd_dom_sf"/>
</dbReference>
<evidence type="ECO:0000256" key="12">
    <source>
        <dbReference type="RuleBase" id="RU000363"/>
    </source>
</evidence>
<dbReference type="Gene3D" id="3.40.50.720">
    <property type="entry name" value="NAD(P)-binding Rossmann-like Domain"/>
    <property type="match status" value="1"/>
</dbReference>
<dbReference type="InterPro" id="IPR002347">
    <property type="entry name" value="SDR_fam"/>
</dbReference>
<gene>
    <name evidence="14" type="ORF">ABEB36_012099</name>
</gene>
<evidence type="ECO:0000256" key="1">
    <source>
        <dbReference type="ARBA" id="ARBA00004141"/>
    </source>
</evidence>
<name>A0ABD1EA55_HYPHA</name>
<dbReference type="SUPFAM" id="SSF51735">
    <property type="entry name" value="NAD(P)-binding Rossmann-fold domains"/>
    <property type="match status" value="1"/>
</dbReference>
<dbReference type="PANTHER" id="PTHR24322:SF736">
    <property type="entry name" value="RETINOL DEHYDROGENASE 10"/>
    <property type="match status" value="1"/>
</dbReference>
<dbReference type="GO" id="GO:0052650">
    <property type="term" value="F:all-trans-retinol dehydrogenase (NADP+) activity"/>
    <property type="evidence" value="ECO:0007669"/>
    <property type="project" value="UniProtKB-ARBA"/>
</dbReference>
<reference evidence="14 15" key="1">
    <citation type="submission" date="2024-05" db="EMBL/GenBank/DDBJ databases">
        <title>Genetic variation in Jamaican populations of the coffee berry borer (Hypothenemus hampei).</title>
        <authorList>
            <person name="Errbii M."/>
            <person name="Myrie A."/>
        </authorList>
    </citation>
    <scope>NUCLEOTIDE SEQUENCE [LARGE SCALE GENOMIC DNA]</scope>
    <source>
        <strain evidence="14">JA-Hopewell-2020-01-JO</strain>
        <tissue evidence="14">Whole body</tissue>
    </source>
</reference>
<evidence type="ECO:0000256" key="7">
    <source>
        <dbReference type="ARBA" id="ARBA00023098"/>
    </source>
</evidence>
<sequence length="318" mass="36279">MSSFEEIIQTLKGVLHLIFAHFIIVPYYFFESFINLFVKKVPKSIRGEVVLITGAGHGIGKMLAKKYAIEGATVVCWDVNEEFNKATVEYLNKLGYNNVHGYKVDVTNRENVMEAAKNVKRNVGNVTILINNAGIMPHHSFLDHTEQEIRKIIDINVFGHFWTLQAFLPEMRRNNHGHVVCLSSMAGLVGANNLVPYNASKFAVRGLMEGLHEEFRQYPNNSVYFTTVYPFFVDTGLCKAAYFTYPALFKVLQPEYVAEKIYEAQIYNCRNLVLPPSMSVIVNSKMIFPDKANNYITENFKCEILSDLNLPNDKRLEN</sequence>